<accession>A0A8H3XIQ3</accession>
<name>A0A8H3XIQ3_GIGMA</name>
<dbReference type="InterPro" id="IPR003609">
    <property type="entry name" value="Pan_app"/>
</dbReference>
<dbReference type="AlphaFoldDB" id="A0A8H3XIQ3"/>
<evidence type="ECO:0000256" key="1">
    <source>
        <dbReference type="SAM" id="SignalP"/>
    </source>
</evidence>
<organism evidence="3 4">
    <name type="scientific">Gigaspora margarita</name>
    <dbReference type="NCBI Taxonomy" id="4874"/>
    <lineage>
        <taxon>Eukaryota</taxon>
        <taxon>Fungi</taxon>
        <taxon>Fungi incertae sedis</taxon>
        <taxon>Mucoromycota</taxon>
        <taxon>Glomeromycotina</taxon>
        <taxon>Glomeromycetes</taxon>
        <taxon>Diversisporales</taxon>
        <taxon>Gigasporaceae</taxon>
        <taxon>Gigaspora</taxon>
    </lineage>
</organism>
<dbReference type="Pfam" id="PF14295">
    <property type="entry name" value="PAN_4"/>
    <property type="match status" value="1"/>
</dbReference>
<dbReference type="Proteomes" id="UP000439903">
    <property type="component" value="Unassembled WGS sequence"/>
</dbReference>
<comment type="caution">
    <text evidence="3">The sequence shown here is derived from an EMBL/GenBank/DDBJ whole genome shotgun (WGS) entry which is preliminary data.</text>
</comment>
<proteinExistence type="predicted"/>
<feature type="domain" description="Apple" evidence="2">
    <location>
        <begin position="67"/>
        <end position="95"/>
    </location>
</feature>
<evidence type="ECO:0000313" key="4">
    <source>
        <dbReference type="Proteomes" id="UP000439903"/>
    </source>
</evidence>
<sequence length="130" mass="14397">MNPKHLIAFLCLLAFTLAVPTNNKYDECHTQHPTPTPTPKYCQYSGGLGWENKVHAFTAQGVIYYTIDSPQACCESCANIPKCVQWVYVSNPAKNICRNFVLEPTVNTCNFNEVNTIVADGGVIHCDNAE</sequence>
<feature type="chain" id="PRO_5034092473" description="Apple domain-containing protein" evidence="1">
    <location>
        <begin position="19"/>
        <end position="130"/>
    </location>
</feature>
<gene>
    <name evidence="3" type="ORF">F8M41_025420</name>
</gene>
<evidence type="ECO:0000313" key="3">
    <source>
        <dbReference type="EMBL" id="KAF0470229.1"/>
    </source>
</evidence>
<evidence type="ECO:0000259" key="2">
    <source>
        <dbReference type="Pfam" id="PF14295"/>
    </source>
</evidence>
<dbReference type="EMBL" id="WTPW01000907">
    <property type="protein sequence ID" value="KAF0470229.1"/>
    <property type="molecule type" value="Genomic_DNA"/>
</dbReference>
<keyword evidence="4" id="KW-1185">Reference proteome</keyword>
<feature type="signal peptide" evidence="1">
    <location>
        <begin position="1"/>
        <end position="18"/>
    </location>
</feature>
<reference evidence="3 4" key="1">
    <citation type="journal article" date="2019" name="Environ. Microbiol.">
        <title>At the nexus of three kingdoms: the genome of the mycorrhizal fungus Gigaspora margarita provides insights into plant, endobacterial and fungal interactions.</title>
        <authorList>
            <person name="Venice F."/>
            <person name="Ghignone S."/>
            <person name="Salvioli di Fossalunga A."/>
            <person name="Amselem J."/>
            <person name="Novero M."/>
            <person name="Xianan X."/>
            <person name="Sedzielewska Toro K."/>
            <person name="Morin E."/>
            <person name="Lipzen A."/>
            <person name="Grigoriev I.V."/>
            <person name="Henrissat B."/>
            <person name="Martin F.M."/>
            <person name="Bonfante P."/>
        </authorList>
    </citation>
    <scope>NUCLEOTIDE SEQUENCE [LARGE SCALE GENOMIC DNA]</scope>
    <source>
        <strain evidence="3 4">BEG34</strain>
    </source>
</reference>
<protein>
    <recommendedName>
        <fullName evidence="2">Apple domain-containing protein</fullName>
    </recommendedName>
</protein>
<keyword evidence="1" id="KW-0732">Signal</keyword>